<dbReference type="InterPro" id="IPR003495">
    <property type="entry name" value="CobW/HypB/UreG_nucleotide-bd"/>
</dbReference>
<feature type="domain" description="CobW C-terminal" evidence="7">
    <location>
        <begin position="251"/>
        <end position="351"/>
    </location>
</feature>
<keyword evidence="1" id="KW-0547">Nucleotide-binding</keyword>
<dbReference type="RefSeq" id="WP_092786347.1">
    <property type="nucleotide sequence ID" value="NZ_FNAP01000008.1"/>
</dbReference>
<dbReference type="SMART" id="SM00833">
    <property type="entry name" value="CobW_C"/>
    <property type="match status" value="1"/>
</dbReference>
<dbReference type="PANTHER" id="PTHR13748:SF62">
    <property type="entry name" value="COBW DOMAIN-CONTAINING PROTEIN"/>
    <property type="match status" value="1"/>
</dbReference>
<dbReference type="EMBL" id="FNAP01000008">
    <property type="protein sequence ID" value="SDE54967.1"/>
    <property type="molecule type" value="Genomic_DNA"/>
</dbReference>
<comment type="function">
    <text evidence="5">Zinc chaperone that directly transfers zinc cofactor to target proteins, thereby activating them. Zinc is transferred from the CXCC motif in the GTPase domain to the zinc binding site in target proteins in a process requiring GTP hydrolysis.</text>
</comment>
<dbReference type="InterPro" id="IPR036627">
    <property type="entry name" value="CobW-likC_sf"/>
</dbReference>
<evidence type="ECO:0000256" key="6">
    <source>
        <dbReference type="ARBA" id="ARBA00049117"/>
    </source>
</evidence>
<evidence type="ECO:0000256" key="1">
    <source>
        <dbReference type="ARBA" id="ARBA00022741"/>
    </source>
</evidence>
<sequence>MSTLPVTVLTGFLGSGKTTLLNHLLSHPNMARTAVLVNEFGEVGLDHLLVRHVDEDIVLLNAGCLCCSVRGDMVTALRDLFLKRVRQEIDEFERVLIETTGLADPAPILHTLMSDPLIANHFRLDGVVTLVDAVNGLDSLNRHPESVKQAAVADRLVLSKADLASAETVTALEQRLDALNPGAPRLQAAWGRVDPSGILDCGLFRAEGKHPDVAGWLRDEAVTDHDHGHDHDHDHGHDHHHHDVNRHDDRIAAFCLTFEEPLNWNALITGLELLAASRGADLLRMKGIVNARDSDAPLALHGVQHMFHPPSRLPAWPRDPETGEEDRRTRLVFITRDVGREAVRRVLTAVLETEPDP</sequence>
<proteinExistence type="inferred from homology"/>
<dbReference type="SUPFAM" id="SSF52540">
    <property type="entry name" value="P-loop containing nucleoside triphosphate hydrolases"/>
    <property type="match status" value="1"/>
</dbReference>
<name>A0A1G7DTY8_9PROT</name>
<evidence type="ECO:0000256" key="4">
    <source>
        <dbReference type="ARBA" id="ARBA00034320"/>
    </source>
</evidence>
<dbReference type="GO" id="GO:0000166">
    <property type="term" value="F:nucleotide binding"/>
    <property type="evidence" value="ECO:0007669"/>
    <property type="project" value="UniProtKB-KW"/>
</dbReference>
<dbReference type="Pfam" id="PF07683">
    <property type="entry name" value="CobW_C"/>
    <property type="match status" value="1"/>
</dbReference>
<keyword evidence="3" id="KW-0143">Chaperone</keyword>
<dbReference type="GO" id="GO:0005737">
    <property type="term" value="C:cytoplasm"/>
    <property type="evidence" value="ECO:0007669"/>
    <property type="project" value="TreeGrafter"/>
</dbReference>
<dbReference type="InterPro" id="IPR051316">
    <property type="entry name" value="Zinc-reg_GTPase_activator"/>
</dbReference>
<dbReference type="AlphaFoldDB" id="A0A1G7DTY8"/>
<dbReference type="OrthoDB" id="9808822at2"/>
<evidence type="ECO:0000256" key="3">
    <source>
        <dbReference type="ARBA" id="ARBA00023186"/>
    </source>
</evidence>
<dbReference type="InterPro" id="IPR027417">
    <property type="entry name" value="P-loop_NTPase"/>
</dbReference>
<evidence type="ECO:0000256" key="5">
    <source>
        <dbReference type="ARBA" id="ARBA00045658"/>
    </source>
</evidence>
<dbReference type="STRING" id="69960.SAMN05421720_10825"/>
<dbReference type="SUPFAM" id="SSF90002">
    <property type="entry name" value="Hypothetical protein YjiA, C-terminal domain"/>
    <property type="match status" value="1"/>
</dbReference>
<gene>
    <name evidence="8" type="ORF">SAMN05421720_10825</name>
</gene>
<evidence type="ECO:0000313" key="9">
    <source>
        <dbReference type="Proteomes" id="UP000199412"/>
    </source>
</evidence>
<comment type="similarity">
    <text evidence="4">Belongs to the SIMIBI class G3E GTPase family. ZNG1 subfamily.</text>
</comment>
<keyword evidence="9" id="KW-1185">Reference proteome</keyword>
<evidence type="ECO:0000259" key="7">
    <source>
        <dbReference type="SMART" id="SM00833"/>
    </source>
</evidence>
<organism evidence="8 9">
    <name type="scientific">Rhodospira trueperi</name>
    <dbReference type="NCBI Taxonomy" id="69960"/>
    <lineage>
        <taxon>Bacteria</taxon>
        <taxon>Pseudomonadati</taxon>
        <taxon>Pseudomonadota</taxon>
        <taxon>Alphaproteobacteria</taxon>
        <taxon>Rhodospirillales</taxon>
        <taxon>Rhodospirillaceae</taxon>
        <taxon>Rhodospira</taxon>
    </lineage>
</organism>
<dbReference type="Pfam" id="PF02492">
    <property type="entry name" value="cobW"/>
    <property type="match status" value="1"/>
</dbReference>
<reference evidence="8 9" key="1">
    <citation type="submission" date="2016-10" db="EMBL/GenBank/DDBJ databases">
        <authorList>
            <person name="de Groot N.N."/>
        </authorList>
    </citation>
    <scope>NUCLEOTIDE SEQUENCE [LARGE SCALE GENOMIC DNA]</scope>
    <source>
        <strain evidence="8 9">ATCC 700224</strain>
    </source>
</reference>
<dbReference type="Gene3D" id="3.40.50.300">
    <property type="entry name" value="P-loop containing nucleotide triphosphate hydrolases"/>
    <property type="match status" value="1"/>
</dbReference>
<dbReference type="InterPro" id="IPR011629">
    <property type="entry name" value="CobW-like_C"/>
</dbReference>
<accession>A0A1G7DTY8</accession>
<dbReference type="PANTHER" id="PTHR13748">
    <property type="entry name" value="COBW-RELATED"/>
    <property type="match status" value="1"/>
</dbReference>
<dbReference type="Gene3D" id="3.30.1220.10">
    <property type="entry name" value="CobW-like, C-terminal domain"/>
    <property type="match status" value="1"/>
</dbReference>
<dbReference type="CDD" id="cd03112">
    <property type="entry name" value="CobW-like"/>
    <property type="match status" value="1"/>
</dbReference>
<evidence type="ECO:0000313" key="8">
    <source>
        <dbReference type="EMBL" id="SDE54967.1"/>
    </source>
</evidence>
<evidence type="ECO:0000256" key="2">
    <source>
        <dbReference type="ARBA" id="ARBA00022801"/>
    </source>
</evidence>
<keyword evidence="2" id="KW-0378">Hydrolase</keyword>
<dbReference type="GO" id="GO:0016787">
    <property type="term" value="F:hydrolase activity"/>
    <property type="evidence" value="ECO:0007669"/>
    <property type="project" value="UniProtKB-KW"/>
</dbReference>
<comment type="catalytic activity">
    <reaction evidence="6">
        <text>GTP + H2O = GDP + phosphate + H(+)</text>
        <dbReference type="Rhea" id="RHEA:19669"/>
        <dbReference type="ChEBI" id="CHEBI:15377"/>
        <dbReference type="ChEBI" id="CHEBI:15378"/>
        <dbReference type="ChEBI" id="CHEBI:37565"/>
        <dbReference type="ChEBI" id="CHEBI:43474"/>
        <dbReference type="ChEBI" id="CHEBI:58189"/>
    </reaction>
    <physiologicalReaction direction="left-to-right" evidence="6">
        <dbReference type="Rhea" id="RHEA:19670"/>
    </physiologicalReaction>
</comment>
<protein>
    <submittedName>
        <fullName evidence="8">GTPase, G3E family</fullName>
    </submittedName>
</protein>
<dbReference type="Proteomes" id="UP000199412">
    <property type="component" value="Unassembled WGS sequence"/>
</dbReference>